<proteinExistence type="predicted"/>
<protein>
    <submittedName>
        <fullName evidence="1">Uncharacterized protein</fullName>
    </submittedName>
</protein>
<evidence type="ECO:0000313" key="1">
    <source>
        <dbReference type="EMBL" id="OWY97838.1"/>
    </source>
</evidence>
<reference evidence="2" key="1">
    <citation type="submission" date="2017-03" db="EMBL/GenBank/DDBJ databases">
        <title>Phytopthora megakarya and P. palmivora, two closely related causual agents of cacao black pod achieved similar genome size and gene model numbers by different mechanisms.</title>
        <authorList>
            <person name="Ali S."/>
            <person name="Shao J."/>
            <person name="Larry D.J."/>
            <person name="Kronmiller B."/>
            <person name="Shen D."/>
            <person name="Strem M.D."/>
            <person name="Melnick R.L."/>
            <person name="Guiltinan M.J."/>
            <person name="Tyler B.M."/>
            <person name="Meinhardt L.W."/>
            <person name="Bailey B.A."/>
        </authorList>
    </citation>
    <scope>NUCLEOTIDE SEQUENCE [LARGE SCALE GENOMIC DNA]</scope>
    <source>
        <strain evidence="2">zdho120</strain>
    </source>
</reference>
<sequence length="153" mass="17342">MHGPLQTVATEYFRVFRRGCVEPDGSRIAELDFLRLSMAHDLDAGSVFGYEALARNWEIFSLFFQYVRVQVEGLKQTAENSLVAHIITSMTVTTSTLQDVFLYPGTVSNERWSNVTAKLLGQRLVMHGSVWYTTAGEVDKFKANYVNLHYKAP</sequence>
<evidence type="ECO:0000313" key="2">
    <source>
        <dbReference type="Proteomes" id="UP000198211"/>
    </source>
</evidence>
<name>A0A225UYF6_9STRA</name>
<dbReference type="Proteomes" id="UP000198211">
    <property type="component" value="Unassembled WGS sequence"/>
</dbReference>
<gene>
    <name evidence="1" type="ORF">PHMEG_00031533</name>
</gene>
<keyword evidence="2" id="KW-1185">Reference proteome</keyword>
<dbReference type="AlphaFoldDB" id="A0A225UYF6"/>
<organism evidence="1 2">
    <name type="scientific">Phytophthora megakarya</name>
    <dbReference type="NCBI Taxonomy" id="4795"/>
    <lineage>
        <taxon>Eukaryota</taxon>
        <taxon>Sar</taxon>
        <taxon>Stramenopiles</taxon>
        <taxon>Oomycota</taxon>
        <taxon>Peronosporomycetes</taxon>
        <taxon>Peronosporales</taxon>
        <taxon>Peronosporaceae</taxon>
        <taxon>Phytophthora</taxon>
    </lineage>
</organism>
<comment type="caution">
    <text evidence="1">The sequence shown here is derived from an EMBL/GenBank/DDBJ whole genome shotgun (WGS) entry which is preliminary data.</text>
</comment>
<accession>A0A225UYF6</accession>
<dbReference type="EMBL" id="NBNE01010018">
    <property type="protein sequence ID" value="OWY97838.1"/>
    <property type="molecule type" value="Genomic_DNA"/>
</dbReference>